<evidence type="ECO:0000313" key="1">
    <source>
        <dbReference type="EMBL" id="SFT76261.1"/>
    </source>
</evidence>
<gene>
    <name evidence="1" type="ORF">SAMN05444141_103211</name>
</gene>
<dbReference type="RefSeq" id="WP_054784846.1">
    <property type="nucleotide sequence ID" value="NZ_FPBD01000003.1"/>
</dbReference>
<keyword evidence="2" id="KW-1185">Reference proteome</keyword>
<proteinExistence type="predicted"/>
<organism evidence="1 2">
    <name type="scientific">Pseudovibrio denitrificans</name>
    <dbReference type="NCBI Taxonomy" id="258256"/>
    <lineage>
        <taxon>Bacteria</taxon>
        <taxon>Pseudomonadati</taxon>
        <taxon>Pseudomonadota</taxon>
        <taxon>Alphaproteobacteria</taxon>
        <taxon>Hyphomicrobiales</taxon>
        <taxon>Stappiaceae</taxon>
        <taxon>Pseudovibrio</taxon>
    </lineage>
</organism>
<sequence>MQDAAGFDVFEFVLGIDAAISAVFPHLMRDPVGCSGSRLGGRDDGVGVAEVWARGSGSRIALCLGGMILRGAALGLEWLWGVVLAWDGFGEVGGL</sequence>
<dbReference type="Proteomes" id="UP000183371">
    <property type="component" value="Unassembled WGS sequence"/>
</dbReference>
<accession>A0A1I7AMQ0</accession>
<name>A0A1I7AMQ0_9HYPH</name>
<dbReference type="EMBL" id="FPBD01000003">
    <property type="protein sequence ID" value="SFT76261.1"/>
    <property type="molecule type" value="Genomic_DNA"/>
</dbReference>
<protein>
    <submittedName>
        <fullName evidence="1">Uncharacterized protein</fullName>
    </submittedName>
</protein>
<reference evidence="2" key="1">
    <citation type="submission" date="2016-10" db="EMBL/GenBank/DDBJ databases">
        <authorList>
            <person name="Varghese N."/>
            <person name="Submissions S."/>
        </authorList>
    </citation>
    <scope>NUCLEOTIDE SEQUENCE [LARGE SCALE GENOMIC DNA]</scope>
    <source>
        <strain evidence="2">DSM 17465</strain>
    </source>
</reference>
<evidence type="ECO:0000313" key="2">
    <source>
        <dbReference type="Proteomes" id="UP000183371"/>
    </source>
</evidence>
<dbReference type="AlphaFoldDB" id="A0A1I7AMQ0"/>